<comment type="catalytic activity">
    <reaction evidence="2">
        <text>2 GTP = 3',3'-c-di-GMP + 2 diphosphate</text>
        <dbReference type="Rhea" id="RHEA:24898"/>
        <dbReference type="ChEBI" id="CHEBI:33019"/>
        <dbReference type="ChEBI" id="CHEBI:37565"/>
        <dbReference type="ChEBI" id="CHEBI:58805"/>
        <dbReference type="EC" id="2.7.7.65"/>
    </reaction>
</comment>
<dbReference type="NCBIfam" id="NF007380">
    <property type="entry name" value="PRK09894.1"/>
    <property type="match status" value="1"/>
</dbReference>
<evidence type="ECO:0000256" key="1">
    <source>
        <dbReference type="ARBA" id="ARBA00012528"/>
    </source>
</evidence>
<keyword evidence="4" id="KW-0548">Nucleotidyltransferase</keyword>
<dbReference type="PANTHER" id="PTHR45138">
    <property type="entry name" value="REGULATORY COMPONENTS OF SENSORY TRANSDUCTION SYSTEM"/>
    <property type="match status" value="1"/>
</dbReference>
<feature type="domain" description="GGDEF" evidence="3">
    <location>
        <begin position="161"/>
        <end position="293"/>
    </location>
</feature>
<accession>A0ABZ3H8K3</accession>
<sequence>MYRINREKLLAVIREVDQAIYNHSQWYQNIIRSIVCRLPFDQRDMAEDAHHHCTFGQWYYHCSEKEMQENKTFQSIRGEHKQVHANAKLLLETSSRGEAISYIDYDNFANAVERLRLNLQTLKYELEETLYNRDPLTGVRNRISMLSDLRKQMDLIDRHVDTTVIAILDVDRFKQVNDTHGHPVGDLVLANIAAYILQHLRPYDNVYRYGGEEFLIMMPHTDVETAAAVIERIREGVAQMQTHMHNGETISVTISAGVTKLRDHHNIETAIEEADKALYEAKLGGRNKSVVSA</sequence>
<dbReference type="InterPro" id="IPR050469">
    <property type="entry name" value="Diguanylate_Cyclase"/>
</dbReference>
<dbReference type="Gene3D" id="1.20.120.30">
    <property type="entry name" value="Aspartate receptor, ligand-binding domain"/>
    <property type="match status" value="1"/>
</dbReference>
<evidence type="ECO:0000259" key="3">
    <source>
        <dbReference type="PROSITE" id="PS50887"/>
    </source>
</evidence>
<dbReference type="SMART" id="SM00267">
    <property type="entry name" value="GGDEF"/>
    <property type="match status" value="1"/>
</dbReference>
<evidence type="ECO:0000256" key="2">
    <source>
        <dbReference type="ARBA" id="ARBA00034247"/>
    </source>
</evidence>
<dbReference type="InterPro" id="IPR025991">
    <property type="entry name" value="Chemoreceptor_zinc-bind_dom"/>
</dbReference>
<dbReference type="SUPFAM" id="SSF55073">
    <property type="entry name" value="Nucleotide cyclase"/>
    <property type="match status" value="1"/>
</dbReference>
<evidence type="ECO:0000313" key="4">
    <source>
        <dbReference type="EMBL" id="XAU14443.1"/>
    </source>
</evidence>
<dbReference type="Gene3D" id="3.30.70.270">
    <property type="match status" value="1"/>
</dbReference>
<dbReference type="InterPro" id="IPR000160">
    <property type="entry name" value="GGDEF_dom"/>
</dbReference>
<dbReference type="Proteomes" id="UP001447842">
    <property type="component" value="Chromosome"/>
</dbReference>
<dbReference type="PROSITE" id="PS50887">
    <property type="entry name" value="GGDEF"/>
    <property type="match status" value="1"/>
</dbReference>
<dbReference type="InterPro" id="IPR029787">
    <property type="entry name" value="Nucleotide_cyclase"/>
</dbReference>
<dbReference type="Pfam" id="PF00990">
    <property type="entry name" value="GGDEF"/>
    <property type="match status" value="1"/>
</dbReference>
<dbReference type="EC" id="2.7.7.65" evidence="1"/>
<dbReference type="GO" id="GO:0052621">
    <property type="term" value="F:diguanylate cyclase activity"/>
    <property type="evidence" value="ECO:0007669"/>
    <property type="project" value="UniProtKB-EC"/>
</dbReference>
<dbReference type="CDD" id="cd01949">
    <property type="entry name" value="GGDEF"/>
    <property type="match status" value="1"/>
</dbReference>
<protein>
    <recommendedName>
        <fullName evidence="1">diguanylate cyclase</fullName>
        <ecNumber evidence="1">2.7.7.65</ecNumber>
    </recommendedName>
</protein>
<proteinExistence type="predicted"/>
<keyword evidence="4" id="KW-0808">Transferase</keyword>
<dbReference type="EMBL" id="CP147920">
    <property type="protein sequence ID" value="XAU14443.1"/>
    <property type="molecule type" value="Genomic_DNA"/>
</dbReference>
<reference evidence="4 5" key="1">
    <citation type="submission" date="2024-03" db="EMBL/GenBank/DDBJ databases">
        <title>Sulfurimonas sp. HSL3-1.</title>
        <authorList>
            <person name="Wang S."/>
        </authorList>
    </citation>
    <scope>NUCLEOTIDE SEQUENCE [LARGE SCALE GENOMIC DNA]</scope>
    <source>
        <strain evidence="4 5">HSL3-1</strain>
    </source>
</reference>
<keyword evidence="5" id="KW-1185">Reference proteome</keyword>
<dbReference type="RefSeq" id="WP_345972171.1">
    <property type="nucleotide sequence ID" value="NZ_CP147920.1"/>
</dbReference>
<dbReference type="Pfam" id="PF13682">
    <property type="entry name" value="CZB"/>
    <property type="match status" value="1"/>
</dbReference>
<gene>
    <name evidence="4" type="ORF">WCY31_09295</name>
</gene>
<name>A0ABZ3H8K3_9BACT</name>
<dbReference type="PANTHER" id="PTHR45138:SF9">
    <property type="entry name" value="DIGUANYLATE CYCLASE DGCM-RELATED"/>
    <property type="match status" value="1"/>
</dbReference>
<dbReference type="NCBIfam" id="TIGR00254">
    <property type="entry name" value="GGDEF"/>
    <property type="match status" value="1"/>
</dbReference>
<organism evidence="4 5">
    <name type="scientific">Sulfurimonas diazotrophicus</name>
    <dbReference type="NCBI Taxonomy" id="3131939"/>
    <lineage>
        <taxon>Bacteria</taxon>
        <taxon>Pseudomonadati</taxon>
        <taxon>Campylobacterota</taxon>
        <taxon>Epsilonproteobacteria</taxon>
        <taxon>Campylobacterales</taxon>
        <taxon>Sulfurimonadaceae</taxon>
        <taxon>Sulfurimonas</taxon>
    </lineage>
</organism>
<evidence type="ECO:0000313" key="5">
    <source>
        <dbReference type="Proteomes" id="UP001447842"/>
    </source>
</evidence>
<dbReference type="InterPro" id="IPR043128">
    <property type="entry name" value="Rev_trsase/Diguanyl_cyclase"/>
</dbReference>